<proteinExistence type="predicted"/>
<keyword evidence="1" id="KW-0812">Transmembrane</keyword>
<evidence type="ECO:0000313" key="3">
    <source>
        <dbReference type="Proteomes" id="UP000309676"/>
    </source>
</evidence>
<protein>
    <submittedName>
        <fullName evidence="2">Uncharacterized protein</fullName>
    </submittedName>
</protein>
<keyword evidence="1" id="KW-1133">Transmembrane helix</keyword>
<dbReference type="RefSeq" id="WP_138196632.1">
    <property type="nucleotide sequence ID" value="NZ_VCIW01000018.1"/>
</dbReference>
<dbReference type="Proteomes" id="UP000309676">
    <property type="component" value="Unassembled WGS sequence"/>
</dbReference>
<dbReference type="AlphaFoldDB" id="A0A5R9G0H9"/>
<name>A0A5R9G0H9_9BACL</name>
<accession>A0A5R9G0H9</accession>
<comment type="caution">
    <text evidence="2">The sequence shown here is derived from an EMBL/GenBank/DDBJ whole genome shotgun (WGS) entry which is preliminary data.</text>
</comment>
<dbReference type="EMBL" id="VCIW01000018">
    <property type="protein sequence ID" value="TLS49812.1"/>
    <property type="molecule type" value="Genomic_DNA"/>
</dbReference>
<sequence length="134" mass="16079">MGVGLVVVTWKQWAFLIVSFFSAMFILLYDMIFPQVQIVVFSDQAEVVMLSVLEAVDEEATIRPGRAVEEEAWEVYRRPTYLVLAYGYGDLFVHRRYEYDKDWFLLHRTEDAGELIHYLKRNWNLMFWRWWLAG</sequence>
<evidence type="ECO:0000313" key="2">
    <source>
        <dbReference type="EMBL" id="TLS49812.1"/>
    </source>
</evidence>
<evidence type="ECO:0000256" key="1">
    <source>
        <dbReference type="SAM" id="Phobius"/>
    </source>
</evidence>
<keyword evidence="3" id="KW-1185">Reference proteome</keyword>
<feature type="transmembrane region" description="Helical" evidence="1">
    <location>
        <begin position="12"/>
        <end position="32"/>
    </location>
</feature>
<reference evidence="2 3" key="1">
    <citation type="submission" date="2019-05" db="EMBL/GenBank/DDBJ databases">
        <authorList>
            <person name="Narsing Rao M.P."/>
            <person name="Li W.J."/>
        </authorList>
    </citation>
    <scope>NUCLEOTIDE SEQUENCE [LARGE SCALE GENOMIC DNA]</scope>
    <source>
        <strain evidence="2 3">SYSU_K30003</strain>
    </source>
</reference>
<keyword evidence="1" id="KW-0472">Membrane</keyword>
<organism evidence="2 3">
    <name type="scientific">Paenibacillus antri</name>
    <dbReference type="NCBI Taxonomy" id="2582848"/>
    <lineage>
        <taxon>Bacteria</taxon>
        <taxon>Bacillati</taxon>
        <taxon>Bacillota</taxon>
        <taxon>Bacilli</taxon>
        <taxon>Bacillales</taxon>
        <taxon>Paenibacillaceae</taxon>
        <taxon>Paenibacillus</taxon>
    </lineage>
</organism>
<gene>
    <name evidence="2" type="ORF">FE782_22660</name>
</gene>